<dbReference type="InterPro" id="IPR015421">
    <property type="entry name" value="PyrdxlP-dep_Trfase_major"/>
</dbReference>
<organism evidence="1">
    <name type="scientific">bioreactor metagenome</name>
    <dbReference type="NCBI Taxonomy" id="1076179"/>
    <lineage>
        <taxon>unclassified sequences</taxon>
        <taxon>metagenomes</taxon>
        <taxon>ecological metagenomes</taxon>
    </lineage>
</organism>
<protein>
    <submittedName>
        <fullName evidence="1">dTDP-4-amino-4,6-dideoxygalactose transaminase</fullName>
        <ecNumber evidence="1">2.6.1.59</ecNumber>
    </submittedName>
</protein>
<dbReference type="Gene3D" id="3.40.640.10">
    <property type="entry name" value="Type I PLP-dependent aspartate aminotransferase-like (Major domain)"/>
    <property type="match status" value="1"/>
</dbReference>
<dbReference type="GO" id="GO:0030170">
    <property type="term" value="F:pyridoxal phosphate binding"/>
    <property type="evidence" value="ECO:0007669"/>
    <property type="project" value="TreeGrafter"/>
</dbReference>
<dbReference type="AlphaFoldDB" id="A0A645B4B1"/>
<sequence length="310" mass="34409">MMPIVELNCIPVPADTEPGSYNAGPAEIEARITPRTSAIVVAHIAGEPADMPGIMAVAKKHNLPVVEDCAQSHMARINGQNVGTFGTLGAFSLMFGKHMCVGGQGGAVFTKCEDQYWKVRRAADRGKPFNLPAGTSNVLSAINCNMDEFHAAIGRVQLKKLPGIVARRLAFVKTINAMGFDRMKSVYQPQKDMKPGFESCYWWWRLRFVPEAVKCTREEFCAALTAEGLVIASNYRAALPATMEWFKNRAQNHPWNNPLYKGDVNAKYPTPNCDKAMATDFNFFFNESYGEKEAELVLNAFRKVENAFLK</sequence>
<dbReference type="EC" id="2.6.1.59" evidence="1"/>
<evidence type="ECO:0000313" key="1">
    <source>
        <dbReference type="EMBL" id="MPM60272.1"/>
    </source>
</evidence>
<dbReference type="GO" id="GO:0000271">
    <property type="term" value="P:polysaccharide biosynthetic process"/>
    <property type="evidence" value="ECO:0007669"/>
    <property type="project" value="TreeGrafter"/>
</dbReference>
<dbReference type="InterPro" id="IPR000653">
    <property type="entry name" value="DegT/StrS_aminotransferase"/>
</dbReference>
<dbReference type="PANTHER" id="PTHR30244:SF34">
    <property type="entry name" value="DTDP-4-AMINO-4,6-DIDEOXYGALACTOSE TRANSAMINASE"/>
    <property type="match status" value="1"/>
</dbReference>
<dbReference type="InterPro" id="IPR015422">
    <property type="entry name" value="PyrdxlP-dep_Trfase_small"/>
</dbReference>
<comment type="caution">
    <text evidence="1">The sequence shown here is derived from an EMBL/GenBank/DDBJ whole genome shotgun (WGS) entry which is preliminary data.</text>
</comment>
<dbReference type="SUPFAM" id="SSF53383">
    <property type="entry name" value="PLP-dependent transferases"/>
    <property type="match status" value="1"/>
</dbReference>
<reference evidence="1" key="1">
    <citation type="submission" date="2019-08" db="EMBL/GenBank/DDBJ databases">
        <authorList>
            <person name="Kucharzyk K."/>
            <person name="Murdoch R.W."/>
            <person name="Higgins S."/>
            <person name="Loffler F."/>
        </authorList>
    </citation>
    <scope>NUCLEOTIDE SEQUENCE</scope>
</reference>
<dbReference type="Pfam" id="PF01041">
    <property type="entry name" value="DegT_DnrJ_EryC1"/>
    <property type="match status" value="1"/>
</dbReference>
<gene>
    <name evidence="1" type="primary">wecE_4</name>
    <name evidence="1" type="ORF">SDC9_107123</name>
</gene>
<name>A0A645B4B1_9ZZZZ</name>
<dbReference type="EMBL" id="VSSQ01017716">
    <property type="protein sequence ID" value="MPM60272.1"/>
    <property type="molecule type" value="Genomic_DNA"/>
</dbReference>
<dbReference type="PANTHER" id="PTHR30244">
    <property type="entry name" value="TRANSAMINASE"/>
    <property type="match status" value="1"/>
</dbReference>
<dbReference type="Gene3D" id="3.90.1150.10">
    <property type="entry name" value="Aspartate Aminotransferase, domain 1"/>
    <property type="match status" value="1"/>
</dbReference>
<dbReference type="InterPro" id="IPR015424">
    <property type="entry name" value="PyrdxlP-dep_Trfase"/>
</dbReference>
<keyword evidence="1" id="KW-0032">Aminotransferase</keyword>
<accession>A0A645B4B1</accession>
<proteinExistence type="predicted"/>
<dbReference type="GO" id="GO:0019180">
    <property type="term" value="F:dTDP-4-amino-4,6-dideoxygalactose transaminase activity"/>
    <property type="evidence" value="ECO:0007669"/>
    <property type="project" value="UniProtKB-EC"/>
</dbReference>
<keyword evidence="1" id="KW-0808">Transferase</keyword>